<proteinExistence type="predicted"/>
<evidence type="ECO:0000313" key="1">
    <source>
        <dbReference type="Ensembl" id="ENSOARP00020055443.1"/>
    </source>
</evidence>
<accession>A0AC11EAE2</accession>
<reference evidence="1" key="1">
    <citation type="submission" date="2020-11" db="EMBL/GenBank/DDBJ databases">
        <authorList>
            <person name="Davenport K.M."/>
            <person name="Bickhart D.M."/>
            <person name="Smith T.P.L."/>
            <person name="Murdoch B.M."/>
            <person name="Rosen B.D."/>
        </authorList>
    </citation>
    <scope>NUCLEOTIDE SEQUENCE [LARGE SCALE GENOMIC DNA]</scope>
    <source>
        <strain evidence="1">OAR_USU_Benz2616</strain>
    </source>
</reference>
<sequence>MFFKGRTWLWLYITTGFVLGSELHGPEQRGGNNCFQLNSFRCSFEGAERYCHAQGGHLAFTWNQEVQDLLWDFLEKEKWWVGGNLTLPRKHQEKNHPADVTARPATKPARCVYLTRSHNQTSSKEGSCSAKHYFICQADSFSDQDANCERNGNNSHSRGKLKRTKKEVIRPRSKVTSGDTHLSTTCHQPAQANMSKTLCHHLSPFPSVPPEVTPQGVSVTPAPTSKPLPLTPELPGPGSVTHAGKALEEITSSPKEDSHPSVFTSHPQVPFQNAPDQVIDEITGNFSKAVLGLRTHNKLQKACEILEGLAAFIPGFSESAQVRVINTLTDLNEQLLQSPLLNSNNPGSRTPVTVCLFHSLNNVMKAGEASRPRHGHSVEQVENMLKMSLLSLGRIQETFLQQNRCAEPEVTLTSSTAALMLSRQNISTLPLSSYTLGDPAPVRLGFPSASALEELLKKHPGVDVQVTGLAFNPFRDFDKKKIVGSVGSVLLSSNHKLLQVHDLMEDIEIMLWRNASMETHPTSLNMSTDHFTITVNVTSLEKSLIVCVEPEGPLSLTLYLGFQHQPNHTHFRLPKERVSQKDEEYTWVLRPEKLRYGVGTYYITAVLDKSKEGARQTPTLLSVVTAVTQCYFWDSLNSMWKSSGCQVGLQSTLVRTQCLCNHLTYFGSDFFLVPRMVNVEDVAELFLRVTSNPVGVSLLASLVGIYMLIFVWAWRKDQADAQKVKVTILADNDPSSQFHYLIAVSTGYRRRAATTASVVITLYGSEGRSQPHHLCDSQKAVFERGGLDVFLLGTPSSLGELHSLRLWHDNSGASPAWYVSQVTVADIAGKRKWHFLCNCWLAVNLGDCERDRVFMPVSKRELFSFRHLFSSMIIEKFTQDCLWLSVATRHPWNEFTRVQRLTCYMTLLLCNMVINVMFWKVNSTTTKRDEQARVGPFAVTWSELLVSIQTAVIFFPISLVIGRLFPLIQPQEPLPVFPPIQASCPSDASSEPLSLTEVVEELKETVGFLLRRNMYLLSECEPSSWHSDSINELLKLLSGLVCSYLEHPGCPQQAGPYWANVVPENHHHFCSYLLRVLQRLQSHLQTLGPTQADHPSDFLDAVHQLQKLQELLETHVLPTEQGLSREATSFPILSPEEGKQRLSKGWHRWLTYFCWLLLGVTSLASAFFTALYSLELNKDQATSWVISMILSLLQNTFISQPAKVIFLTLFYSLMLNRLPQLHKEKEHQTRRILALWARCPSSLPGSRDKNNSIYVAPTMNTPVKRPERALKEKKFFKLTGDVLAQILFLTLLMTTVYSTQNSNRFYLRQAIHKSFSHRFSEIKLLKHFYTWANSTLLPNLYGDYRGKNTVQGPSPANVEYSCFAGCVNMTAPLWAPKGLPPGTHLSSFRFMSVHPRVIGINKVENLFTYSMRSAFFTSMRLDILTSLQISKNFAWSVMSQVSYYLLVCYYAFAQGRQLKQQRWRFFMRKRNLLDMSIILLSFVILGLDLTVISLHKKHMVQYHYDRDRFINFYEAVKVNSAVIHLMGFLVLLATVQLWSLLYQNPRLQVIDRTLSKAWDEVVGFLLVILILLTGYAIAFNLLFGWSISDYQTFLSSAVTVVSFLMGISHHEEVTAVNPVLGSFLIFTYVVLMVLMIINLFVSAILMAFGKERKSLKQTERGATLMDMLLLKLSSLLGIQQHQSTCEHTALTATATDK</sequence>
<gene>
    <name evidence="1" type="primary">PKD1L3</name>
</gene>
<name>A0AC11EAE2_SHEEP</name>
<dbReference type="Ensembl" id="ENSOART00020065742.1">
    <property type="protein sequence ID" value="ENSOARP00020055443.1"/>
    <property type="gene ID" value="ENSOARG00020012292.2"/>
</dbReference>
<organism evidence="1">
    <name type="scientific">Ovis aries</name>
    <name type="common">Sheep</name>
    <dbReference type="NCBI Taxonomy" id="9940"/>
    <lineage>
        <taxon>Eukaryota</taxon>
        <taxon>Metazoa</taxon>
        <taxon>Chordata</taxon>
        <taxon>Craniata</taxon>
        <taxon>Vertebrata</taxon>
        <taxon>Euteleostomi</taxon>
        <taxon>Mammalia</taxon>
        <taxon>Eutheria</taxon>
        <taxon>Laurasiatheria</taxon>
        <taxon>Artiodactyla</taxon>
        <taxon>Ruminantia</taxon>
        <taxon>Pecora</taxon>
        <taxon>Bovidae</taxon>
        <taxon>Caprinae</taxon>
        <taxon>Ovis</taxon>
    </lineage>
</organism>
<reference evidence="1" key="2">
    <citation type="submission" date="2025-08" db="UniProtKB">
        <authorList>
            <consortium name="Ensembl"/>
        </authorList>
    </citation>
    <scope>IDENTIFICATION</scope>
</reference>
<reference evidence="1" key="3">
    <citation type="submission" date="2025-09" db="UniProtKB">
        <authorList>
            <consortium name="Ensembl"/>
        </authorList>
    </citation>
    <scope>IDENTIFICATION</scope>
</reference>
<protein>
    <submittedName>
        <fullName evidence="1">Polycystin 1 like 3, transient receptor potential channel interacting</fullName>
    </submittedName>
</protein>